<dbReference type="OrthoDB" id="5152284at2759"/>
<feature type="repeat" description="ANK" evidence="1">
    <location>
        <begin position="228"/>
        <end position="251"/>
    </location>
</feature>
<dbReference type="Pfam" id="PF00023">
    <property type="entry name" value="Ank"/>
    <property type="match status" value="1"/>
</dbReference>
<dbReference type="InterPro" id="IPR036770">
    <property type="entry name" value="Ankyrin_rpt-contain_sf"/>
</dbReference>
<dbReference type="SUPFAM" id="SSF48403">
    <property type="entry name" value="Ankyrin repeat"/>
    <property type="match status" value="1"/>
</dbReference>
<dbReference type="SMART" id="SM00248">
    <property type="entry name" value="ANK"/>
    <property type="match status" value="3"/>
</dbReference>
<evidence type="ECO:0000313" key="3">
    <source>
        <dbReference type="Proteomes" id="UP000031192"/>
    </source>
</evidence>
<dbReference type="PROSITE" id="PS50088">
    <property type="entry name" value="ANK_REPEAT"/>
    <property type="match status" value="1"/>
</dbReference>
<dbReference type="PROSITE" id="PS50297">
    <property type="entry name" value="ANK_REP_REGION"/>
    <property type="match status" value="1"/>
</dbReference>
<organism evidence="2 3">
    <name type="scientific">Metarhizium guizhouense (strain ARSEF 977)</name>
    <dbReference type="NCBI Taxonomy" id="1276136"/>
    <lineage>
        <taxon>Eukaryota</taxon>
        <taxon>Fungi</taxon>
        <taxon>Dikarya</taxon>
        <taxon>Ascomycota</taxon>
        <taxon>Pezizomycotina</taxon>
        <taxon>Sordariomycetes</taxon>
        <taxon>Hypocreomycetidae</taxon>
        <taxon>Hypocreales</taxon>
        <taxon>Clavicipitaceae</taxon>
        <taxon>Metarhizium</taxon>
    </lineage>
</organism>
<dbReference type="Proteomes" id="UP000031192">
    <property type="component" value="Unassembled WGS sequence"/>
</dbReference>
<dbReference type="AlphaFoldDB" id="A0A0B4GKU1"/>
<evidence type="ECO:0000313" key="2">
    <source>
        <dbReference type="EMBL" id="KID87735.1"/>
    </source>
</evidence>
<dbReference type="Gene3D" id="1.25.40.20">
    <property type="entry name" value="Ankyrin repeat-containing domain"/>
    <property type="match status" value="1"/>
</dbReference>
<reference evidence="2 3" key="1">
    <citation type="journal article" date="2014" name="Proc. Natl. Acad. Sci. U.S.A.">
        <title>Trajectory and genomic determinants of fungal-pathogen speciation and host adaptation.</title>
        <authorList>
            <person name="Hu X."/>
            <person name="Xiao G."/>
            <person name="Zheng P."/>
            <person name="Shang Y."/>
            <person name="Su Y."/>
            <person name="Zhang X."/>
            <person name="Liu X."/>
            <person name="Zhan S."/>
            <person name="St Leger R.J."/>
            <person name="Wang C."/>
        </authorList>
    </citation>
    <scope>NUCLEOTIDE SEQUENCE [LARGE SCALE GENOMIC DNA]</scope>
    <source>
        <strain evidence="2 3">ARSEF 977</strain>
    </source>
</reference>
<comment type="caution">
    <text evidence="2">The sequence shown here is derived from an EMBL/GenBank/DDBJ whole genome shotgun (WGS) entry which is preliminary data.</text>
</comment>
<gene>
    <name evidence="2" type="ORF">MGU_05384</name>
</gene>
<keyword evidence="1" id="KW-0040">ANK repeat</keyword>
<protein>
    <submittedName>
        <fullName evidence="2">Ankyrin repeat-containing domain protein</fullName>
    </submittedName>
</protein>
<accession>A0A0B4GKU1</accession>
<keyword evidence="3" id="KW-1185">Reference proteome</keyword>
<dbReference type="HOGENOM" id="CLU_727769_0_0_1"/>
<proteinExistence type="predicted"/>
<evidence type="ECO:0000256" key="1">
    <source>
        <dbReference type="PROSITE-ProRule" id="PRU00023"/>
    </source>
</evidence>
<name>A0A0B4GKU1_METGA</name>
<dbReference type="InterPro" id="IPR002110">
    <property type="entry name" value="Ankyrin_rpt"/>
</dbReference>
<dbReference type="EMBL" id="AZNH01000015">
    <property type="protein sequence ID" value="KID87735.1"/>
    <property type="molecule type" value="Genomic_DNA"/>
</dbReference>
<sequence length="380" mass="42073">MSLLQRVVGTAPRFSRLDCSSRKDSRRLENWVEQQRRPNCSHIAEYDFPDAMPNLDSLVVTAMFGLAASLADLLRLDLHGHDFAKDSAWATIPHLDHQRPPRAQGPPVKPVLHCVFLRGGTQMLSGDVFDFVIRKLREDLQDHGNDILCLAARSGCLVLVKTLFDAADRDGHLRRSILVVHRKLSYGNQFLGTPQSIGEAAYKGHADIVRFPCQQTDIEPPLLHTSQDGNTVFHLAARGGNAEVFRIFIQRRPKRVHLGNHAHDTPLFDLIYRSPGGEAETASLLWLLLSRGKADATGRNDDAGYSSLGTAIRGGSAARCRVLIVEGLADVTCAVGINQTDAKAFLAKPVNTMERVEDQEKMLKELYSLLPLAVSVQYLF</sequence>